<evidence type="ECO:0000313" key="9">
    <source>
        <dbReference type="Proteomes" id="UP000275473"/>
    </source>
</evidence>
<proteinExistence type="inferred from homology"/>
<feature type="transmembrane region" description="Helical" evidence="7">
    <location>
        <begin position="109"/>
        <end position="129"/>
    </location>
</feature>
<feature type="transmembrane region" description="Helical" evidence="7">
    <location>
        <begin position="305"/>
        <end position="322"/>
    </location>
</feature>
<protein>
    <submittedName>
        <fullName evidence="8">Putative sulfate exporter family transporter</fullName>
    </submittedName>
</protein>
<evidence type="ECO:0000256" key="3">
    <source>
        <dbReference type="ARBA" id="ARBA00022475"/>
    </source>
</evidence>
<feature type="transmembrane region" description="Helical" evidence="7">
    <location>
        <begin position="172"/>
        <end position="195"/>
    </location>
</feature>
<accession>A0A3M8P8Y4</accession>
<dbReference type="Proteomes" id="UP000275473">
    <property type="component" value="Unassembled WGS sequence"/>
</dbReference>
<comment type="subcellular location">
    <subcellularLocation>
        <location evidence="1">Cell membrane</location>
        <topology evidence="1">Multi-pass membrane protein</topology>
    </subcellularLocation>
</comment>
<dbReference type="OrthoDB" id="9811391at2"/>
<comment type="caution">
    <text evidence="8">The sequence shown here is derived from an EMBL/GenBank/DDBJ whole genome shotgun (WGS) entry which is preliminary data.</text>
</comment>
<dbReference type="Pfam" id="PF03601">
    <property type="entry name" value="Cons_hypoth698"/>
    <property type="match status" value="1"/>
</dbReference>
<feature type="transmembrane region" description="Helical" evidence="7">
    <location>
        <begin position="54"/>
        <end position="72"/>
    </location>
</feature>
<evidence type="ECO:0000256" key="5">
    <source>
        <dbReference type="ARBA" id="ARBA00022989"/>
    </source>
</evidence>
<dbReference type="RefSeq" id="WP_123164915.1">
    <property type="nucleotide sequence ID" value="NZ_RIAX01000004.1"/>
</dbReference>
<gene>
    <name evidence="8" type="ORF">EEX84_07050</name>
</gene>
<name>A0A3M8P8Y4_9BACL</name>
<feature type="transmembrane region" description="Helical" evidence="7">
    <location>
        <begin position="84"/>
        <end position="103"/>
    </location>
</feature>
<reference evidence="8 9" key="1">
    <citation type="journal article" date="2018" name="Int. J. Syst. Evol. Microbiol.">
        <title>Planococcus salinus sp. nov., a moderately halophilic bacterium isolated from a saline-alkali soil.</title>
        <authorList>
            <person name="Gan L."/>
        </authorList>
    </citation>
    <scope>NUCLEOTIDE SEQUENCE [LARGE SCALE GENOMIC DNA]</scope>
    <source>
        <strain evidence="8 9">LCB217</strain>
    </source>
</reference>
<organism evidence="8 9">
    <name type="scientific">Planococcus salinus</name>
    <dbReference type="NCBI Taxonomy" id="1848460"/>
    <lineage>
        <taxon>Bacteria</taxon>
        <taxon>Bacillati</taxon>
        <taxon>Bacillota</taxon>
        <taxon>Bacilli</taxon>
        <taxon>Bacillales</taxon>
        <taxon>Caryophanaceae</taxon>
        <taxon>Planococcus</taxon>
    </lineage>
</organism>
<feature type="transmembrane region" description="Helical" evidence="7">
    <location>
        <begin position="31"/>
        <end position="48"/>
    </location>
</feature>
<sequence>MTEMINQEKRSNVRRSASTVQAFKESNIKKNIPGLLMVFIIAYISQSVGKDIPLLGSTVTAILLGVLIRNFIGMPTVFSPGIQYSLKSVLKLAIILLGTSLNLVQVFTIGSQSIVVISAVVILGIILTIGIGRWMGLSGNIPALIGVGTAICGATAIAAISPIMKSKEEETAFAITTIFIFNIIAVILYPIIGVLTGMNDEVFGMWAGAAIHDTSSVVAASFAYSDEAGGIATVVKLTRTLFLIPLALLIGIYISSRASKEGGTLSGVKISKIFPWFLLGFLAMSVLNTLGMFSESAVQNITQTSKFMILMAMASVGLGVNFKQIKEIGLKPIYLGLIASLIVALVSILIIYLIL</sequence>
<keyword evidence="4 7" id="KW-0812">Transmembrane</keyword>
<feature type="transmembrane region" description="Helical" evidence="7">
    <location>
        <begin position="202"/>
        <end position="224"/>
    </location>
</feature>
<evidence type="ECO:0000256" key="7">
    <source>
        <dbReference type="SAM" id="Phobius"/>
    </source>
</evidence>
<keyword evidence="3" id="KW-1003">Cell membrane</keyword>
<evidence type="ECO:0000256" key="2">
    <source>
        <dbReference type="ARBA" id="ARBA00007977"/>
    </source>
</evidence>
<feature type="transmembrane region" description="Helical" evidence="7">
    <location>
        <begin position="141"/>
        <end position="160"/>
    </location>
</feature>
<feature type="transmembrane region" description="Helical" evidence="7">
    <location>
        <begin position="230"/>
        <end position="253"/>
    </location>
</feature>
<keyword evidence="9" id="KW-1185">Reference proteome</keyword>
<keyword evidence="6 7" id="KW-0472">Membrane</keyword>
<feature type="transmembrane region" description="Helical" evidence="7">
    <location>
        <begin position="334"/>
        <end position="354"/>
    </location>
</feature>
<dbReference type="PANTHER" id="PTHR30106">
    <property type="entry name" value="INNER MEMBRANE PROTEIN YEIH-RELATED"/>
    <property type="match status" value="1"/>
</dbReference>
<feature type="transmembrane region" description="Helical" evidence="7">
    <location>
        <begin position="273"/>
        <end position="293"/>
    </location>
</feature>
<dbReference type="EMBL" id="RIAX01000004">
    <property type="protein sequence ID" value="RNF39720.1"/>
    <property type="molecule type" value="Genomic_DNA"/>
</dbReference>
<evidence type="ECO:0000313" key="8">
    <source>
        <dbReference type="EMBL" id="RNF39720.1"/>
    </source>
</evidence>
<evidence type="ECO:0000256" key="4">
    <source>
        <dbReference type="ARBA" id="ARBA00022692"/>
    </source>
</evidence>
<comment type="similarity">
    <text evidence="2">Belongs to the UPF0324 family.</text>
</comment>
<evidence type="ECO:0000256" key="6">
    <source>
        <dbReference type="ARBA" id="ARBA00023136"/>
    </source>
</evidence>
<dbReference type="GO" id="GO:0005886">
    <property type="term" value="C:plasma membrane"/>
    <property type="evidence" value="ECO:0007669"/>
    <property type="project" value="UniProtKB-SubCell"/>
</dbReference>
<evidence type="ECO:0000256" key="1">
    <source>
        <dbReference type="ARBA" id="ARBA00004651"/>
    </source>
</evidence>
<dbReference type="AlphaFoldDB" id="A0A3M8P8Y4"/>
<dbReference type="PANTHER" id="PTHR30106:SF1">
    <property type="entry name" value="UPF0324 MEMBRANE PROTEIN FN0533"/>
    <property type="match status" value="1"/>
</dbReference>
<dbReference type="InterPro" id="IPR018383">
    <property type="entry name" value="UPF0324_pro"/>
</dbReference>
<keyword evidence="5 7" id="KW-1133">Transmembrane helix</keyword>